<reference evidence="3" key="1">
    <citation type="submission" date="2021-01" db="EMBL/GenBank/DDBJ databases">
        <title>Fulvivirga kasyanovii gen. nov., sp nov., a novel member of the phylum Bacteroidetes isolated from seawater in a mussel farm.</title>
        <authorList>
            <person name="Zhao L.-H."/>
            <person name="Wang Z.-J."/>
        </authorList>
    </citation>
    <scope>NUCLEOTIDE SEQUENCE</scope>
    <source>
        <strain evidence="3">29W222</strain>
    </source>
</reference>
<accession>A0A937FUV2</accession>
<dbReference type="Pfam" id="PF05193">
    <property type="entry name" value="Peptidase_M16_C"/>
    <property type="match status" value="1"/>
</dbReference>
<gene>
    <name evidence="3" type="ORF">JMN32_01310</name>
</gene>
<name>A0A937FUV2_9BACT</name>
<dbReference type="InterPro" id="IPR050361">
    <property type="entry name" value="MPP/UQCRC_Complex"/>
</dbReference>
<dbReference type="Proteomes" id="UP000614216">
    <property type="component" value="Unassembled WGS sequence"/>
</dbReference>
<dbReference type="Pfam" id="PF00675">
    <property type="entry name" value="Peptidase_M16"/>
    <property type="match status" value="1"/>
</dbReference>
<dbReference type="InterPro" id="IPR007863">
    <property type="entry name" value="Peptidase_M16_C"/>
</dbReference>
<evidence type="ECO:0000259" key="2">
    <source>
        <dbReference type="Pfam" id="PF05193"/>
    </source>
</evidence>
<proteinExistence type="predicted"/>
<dbReference type="PANTHER" id="PTHR11851">
    <property type="entry name" value="METALLOPROTEASE"/>
    <property type="match status" value="1"/>
</dbReference>
<keyword evidence="4" id="KW-1185">Reference proteome</keyword>
<dbReference type="RefSeq" id="WP_202854473.1">
    <property type="nucleotide sequence ID" value="NZ_JAEUGD010000003.1"/>
</dbReference>
<dbReference type="Gene3D" id="3.30.830.10">
    <property type="entry name" value="Metalloenzyme, LuxS/M16 peptidase-like"/>
    <property type="match status" value="2"/>
</dbReference>
<dbReference type="AlphaFoldDB" id="A0A937FUV2"/>
<sequence length="422" mass="47747">MLNRSVAPSHTSSYQIKFPKVKRHTLDSGIPLFLLDEGSQPVIKLEIMFPFGGTYHENKTGTSLLALKMLREGTVSFTSNQLANHFAQYGAFLELNPSFDAPSVSLYCLPKHLETLLPYLVEMIFTPTFPENELKRIKQIEVQQLKLQQERTNIVASKTFRNLLFGKNHPYGKIITEEDLSGRSQEELKRFHKEHLTSIELIASGQVSSSSINIINRAFKQATTSTDNIHESLFTLADAPPSTIKKEKAGALQSSIRIGTHTVKKTHPDYIPLLITSHVFGGYFGSRLMKNIREDKGFTYGIYSSIVALKHNSYIVIGTDVKKEFVQDTIDEVNKELHILCNTPVEQHELDTVKNHMVGHFQSKLSSAFSLAEKFKNIHIHGLEYSYYDRYLSTIEEITSEEIQEIANKYLKPGSLNQVIIG</sequence>
<comment type="caution">
    <text evidence="3">The sequence shown here is derived from an EMBL/GenBank/DDBJ whole genome shotgun (WGS) entry which is preliminary data.</text>
</comment>
<evidence type="ECO:0000259" key="1">
    <source>
        <dbReference type="Pfam" id="PF00675"/>
    </source>
</evidence>
<dbReference type="InterPro" id="IPR011765">
    <property type="entry name" value="Pept_M16_N"/>
</dbReference>
<protein>
    <submittedName>
        <fullName evidence="3">Insulinase family protein</fullName>
    </submittedName>
</protein>
<dbReference type="InterPro" id="IPR011249">
    <property type="entry name" value="Metalloenz_LuxS/M16"/>
</dbReference>
<evidence type="ECO:0000313" key="4">
    <source>
        <dbReference type="Proteomes" id="UP000614216"/>
    </source>
</evidence>
<dbReference type="SUPFAM" id="SSF63411">
    <property type="entry name" value="LuxS/MPP-like metallohydrolase"/>
    <property type="match status" value="2"/>
</dbReference>
<organism evidence="3 4">
    <name type="scientific">Fulvivirga marina</name>
    <dbReference type="NCBI Taxonomy" id="2494733"/>
    <lineage>
        <taxon>Bacteria</taxon>
        <taxon>Pseudomonadati</taxon>
        <taxon>Bacteroidota</taxon>
        <taxon>Cytophagia</taxon>
        <taxon>Cytophagales</taxon>
        <taxon>Fulvivirgaceae</taxon>
        <taxon>Fulvivirga</taxon>
    </lineage>
</organism>
<feature type="domain" description="Peptidase M16 C-terminal" evidence="2">
    <location>
        <begin position="185"/>
        <end position="355"/>
    </location>
</feature>
<dbReference type="GO" id="GO:0046872">
    <property type="term" value="F:metal ion binding"/>
    <property type="evidence" value="ECO:0007669"/>
    <property type="project" value="InterPro"/>
</dbReference>
<feature type="domain" description="Peptidase M16 N-terminal" evidence="1">
    <location>
        <begin position="53"/>
        <end position="162"/>
    </location>
</feature>
<evidence type="ECO:0000313" key="3">
    <source>
        <dbReference type="EMBL" id="MBL6444927.1"/>
    </source>
</evidence>
<dbReference type="EMBL" id="JAEUGD010000003">
    <property type="protein sequence ID" value="MBL6444927.1"/>
    <property type="molecule type" value="Genomic_DNA"/>
</dbReference>
<dbReference type="PANTHER" id="PTHR11851:SF224">
    <property type="entry name" value="PROCESSING PROTEASE"/>
    <property type="match status" value="1"/>
</dbReference>